<evidence type="ECO:0000256" key="4">
    <source>
        <dbReference type="ARBA" id="ARBA00023136"/>
    </source>
</evidence>
<dbReference type="OrthoDB" id="327939at2"/>
<organism evidence="6 7">
    <name type="scientific">Algoriphagus locisalis</name>
    <dbReference type="NCBI Taxonomy" id="305507"/>
    <lineage>
        <taxon>Bacteria</taxon>
        <taxon>Pseudomonadati</taxon>
        <taxon>Bacteroidota</taxon>
        <taxon>Cytophagia</taxon>
        <taxon>Cytophagales</taxon>
        <taxon>Cyclobacteriaceae</taxon>
        <taxon>Algoriphagus</taxon>
    </lineage>
</organism>
<keyword evidence="4 5" id="KW-0472">Membrane</keyword>
<sequence length="133" mass="14881">MNKFKTISLYVMAIIYLLAGINHFLNPEGYIQLIPDYLPNHSLVNILAGIAEIGLGLGLLFGKTRWLSAWGIILMLIAFVPSHVYFIQLNSCIENGLCVAPWIGWVRLIIIHPLLIGWAYLYTSKKGGPRVDS</sequence>
<feature type="transmembrane region" description="Helical" evidence="5">
    <location>
        <begin position="69"/>
        <end position="87"/>
    </location>
</feature>
<comment type="subcellular location">
    <subcellularLocation>
        <location evidence="1">Membrane</location>
        <topology evidence="1">Multi-pass membrane protein</topology>
    </subcellularLocation>
</comment>
<dbReference type="RefSeq" id="WP_091691576.1">
    <property type="nucleotide sequence ID" value="NZ_FPBF01000001.1"/>
</dbReference>
<dbReference type="STRING" id="305507.SAMN04489724_1018"/>
<evidence type="ECO:0000313" key="7">
    <source>
        <dbReference type="Proteomes" id="UP000199673"/>
    </source>
</evidence>
<keyword evidence="7" id="KW-1185">Reference proteome</keyword>
<keyword evidence="2 5" id="KW-0812">Transmembrane</keyword>
<proteinExistence type="predicted"/>
<dbReference type="GO" id="GO:0016020">
    <property type="term" value="C:membrane"/>
    <property type="evidence" value="ECO:0007669"/>
    <property type="project" value="UniProtKB-SubCell"/>
</dbReference>
<feature type="transmembrane region" description="Helical" evidence="5">
    <location>
        <begin position="7"/>
        <end position="25"/>
    </location>
</feature>
<protein>
    <submittedName>
        <fullName evidence="6">Uncharacterized membrane protein</fullName>
    </submittedName>
</protein>
<dbReference type="PANTHER" id="PTHR36974:SF1">
    <property type="entry name" value="DOXX FAMILY MEMBRANE PROTEIN"/>
    <property type="match status" value="1"/>
</dbReference>
<name>A0A1I6YI09_9BACT</name>
<dbReference type="Proteomes" id="UP000199673">
    <property type="component" value="Unassembled WGS sequence"/>
</dbReference>
<feature type="transmembrane region" description="Helical" evidence="5">
    <location>
        <begin position="45"/>
        <end position="62"/>
    </location>
</feature>
<keyword evidence="3 5" id="KW-1133">Transmembrane helix</keyword>
<dbReference type="Pfam" id="PF07681">
    <property type="entry name" value="DoxX"/>
    <property type="match status" value="1"/>
</dbReference>
<dbReference type="AlphaFoldDB" id="A0A1I6YI09"/>
<evidence type="ECO:0000256" key="2">
    <source>
        <dbReference type="ARBA" id="ARBA00022692"/>
    </source>
</evidence>
<evidence type="ECO:0000256" key="5">
    <source>
        <dbReference type="SAM" id="Phobius"/>
    </source>
</evidence>
<gene>
    <name evidence="6" type="ORF">SAMN04489724_1018</name>
</gene>
<dbReference type="EMBL" id="FPBF01000001">
    <property type="protein sequence ID" value="SFT50038.1"/>
    <property type="molecule type" value="Genomic_DNA"/>
</dbReference>
<dbReference type="PANTHER" id="PTHR36974">
    <property type="entry name" value="MEMBRANE PROTEIN-RELATED"/>
    <property type="match status" value="1"/>
</dbReference>
<evidence type="ECO:0000313" key="6">
    <source>
        <dbReference type="EMBL" id="SFT50038.1"/>
    </source>
</evidence>
<feature type="transmembrane region" description="Helical" evidence="5">
    <location>
        <begin position="99"/>
        <end position="121"/>
    </location>
</feature>
<dbReference type="InterPro" id="IPR032808">
    <property type="entry name" value="DoxX"/>
</dbReference>
<reference evidence="7" key="1">
    <citation type="submission" date="2016-10" db="EMBL/GenBank/DDBJ databases">
        <authorList>
            <person name="Varghese N."/>
            <person name="Submissions S."/>
        </authorList>
    </citation>
    <scope>NUCLEOTIDE SEQUENCE [LARGE SCALE GENOMIC DNA]</scope>
    <source>
        <strain evidence="7">DSM 23445</strain>
    </source>
</reference>
<accession>A0A1I6YI09</accession>
<evidence type="ECO:0000256" key="3">
    <source>
        <dbReference type="ARBA" id="ARBA00022989"/>
    </source>
</evidence>
<evidence type="ECO:0000256" key="1">
    <source>
        <dbReference type="ARBA" id="ARBA00004141"/>
    </source>
</evidence>